<comment type="caution">
    <text evidence="3">The sequence shown here is derived from an EMBL/GenBank/DDBJ whole genome shotgun (WGS) entry which is preliminary data.</text>
</comment>
<dbReference type="AlphaFoldDB" id="A0A846YJV1"/>
<accession>A0A846YJV1</accession>
<protein>
    <submittedName>
        <fullName evidence="3">DUF397 domain-containing protein</fullName>
    </submittedName>
</protein>
<name>A0A846YJV1_9NOCA</name>
<dbReference type="EMBL" id="JAAXOT010000014">
    <property type="protein sequence ID" value="NKY59153.1"/>
    <property type="molecule type" value="Genomic_DNA"/>
</dbReference>
<evidence type="ECO:0000259" key="2">
    <source>
        <dbReference type="Pfam" id="PF04149"/>
    </source>
</evidence>
<keyword evidence="4" id="KW-1185">Reference proteome</keyword>
<reference evidence="3 4" key="1">
    <citation type="submission" date="2020-04" db="EMBL/GenBank/DDBJ databases">
        <title>MicrobeNet Type strains.</title>
        <authorList>
            <person name="Nicholson A.C."/>
        </authorList>
    </citation>
    <scope>NUCLEOTIDE SEQUENCE [LARGE SCALE GENOMIC DNA]</scope>
    <source>
        <strain evidence="3 4">JCM 3332</strain>
    </source>
</reference>
<evidence type="ECO:0000256" key="1">
    <source>
        <dbReference type="SAM" id="MobiDB-lite"/>
    </source>
</evidence>
<feature type="region of interest" description="Disordered" evidence="1">
    <location>
        <begin position="18"/>
        <end position="69"/>
    </location>
</feature>
<evidence type="ECO:0000313" key="4">
    <source>
        <dbReference type="Proteomes" id="UP000570678"/>
    </source>
</evidence>
<dbReference type="Pfam" id="PF04149">
    <property type="entry name" value="DUF397"/>
    <property type="match status" value="1"/>
</dbReference>
<gene>
    <name evidence="3" type="ORF">HGA15_23970</name>
</gene>
<evidence type="ECO:0000313" key="3">
    <source>
        <dbReference type="EMBL" id="NKY59153.1"/>
    </source>
</evidence>
<dbReference type="InterPro" id="IPR007278">
    <property type="entry name" value="DUF397"/>
</dbReference>
<organism evidence="3 4">
    <name type="scientific">Nocardia flavorosea</name>
    <dbReference type="NCBI Taxonomy" id="53429"/>
    <lineage>
        <taxon>Bacteria</taxon>
        <taxon>Bacillati</taxon>
        <taxon>Actinomycetota</taxon>
        <taxon>Actinomycetes</taxon>
        <taxon>Mycobacteriales</taxon>
        <taxon>Nocardiaceae</taxon>
        <taxon>Nocardia</taxon>
    </lineage>
</organism>
<proteinExistence type="predicted"/>
<dbReference type="Proteomes" id="UP000570678">
    <property type="component" value="Unassembled WGS sequence"/>
</dbReference>
<feature type="domain" description="DUF397" evidence="2">
    <location>
        <begin position="162"/>
        <end position="215"/>
    </location>
</feature>
<sequence length="222" mass="23440">MGDVSGYAIQGSRSYAGYGRQATIHTRPRRFPLRGAAGRGGTALPGRKPRNHGGTDSKPAGKVRTGRDPGCSVPCQEPLRSHCLPVCIVFLPTATDLQASGTAGCLRRGTRRRSLPGTEDRGQHVFPGSREDPSCSVVQVGIEESDAEGIEGVASVTDQTAAQWFKSSRSHGGKDCVEAAHLNGGFVGVRDSKNPSGPALILTPGQWDAFLYAAKSGRFDRP</sequence>